<gene>
    <name evidence="2" type="ORF">A8926_5442</name>
</gene>
<name>A0A2N3Y3J4_SACSN</name>
<keyword evidence="3" id="KW-1185">Reference proteome</keyword>
<evidence type="ECO:0000313" key="3">
    <source>
        <dbReference type="Proteomes" id="UP000233786"/>
    </source>
</evidence>
<dbReference type="SUPFAM" id="SSF54427">
    <property type="entry name" value="NTF2-like"/>
    <property type="match status" value="1"/>
</dbReference>
<dbReference type="AlphaFoldDB" id="A0A2N3Y3J4"/>
<dbReference type="Pfam" id="PF13738">
    <property type="entry name" value="Pyr_redox_3"/>
    <property type="match status" value="1"/>
</dbReference>
<dbReference type="Proteomes" id="UP000233786">
    <property type="component" value="Unassembled WGS sequence"/>
</dbReference>
<evidence type="ECO:0000256" key="1">
    <source>
        <dbReference type="ARBA" id="ARBA00023002"/>
    </source>
</evidence>
<dbReference type="Gene3D" id="3.10.450.50">
    <property type="match status" value="1"/>
</dbReference>
<comment type="caution">
    <text evidence="2">The sequence shown here is derived from an EMBL/GenBank/DDBJ whole genome shotgun (WGS) entry which is preliminary data.</text>
</comment>
<accession>A0A2N3Y3J4</accession>
<dbReference type="PRINTS" id="PR00411">
    <property type="entry name" value="PNDRDTASEI"/>
</dbReference>
<dbReference type="GO" id="GO:0004497">
    <property type="term" value="F:monooxygenase activity"/>
    <property type="evidence" value="ECO:0007669"/>
    <property type="project" value="TreeGrafter"/>
</dbReference>
<sequence length="599" mass="66705">MQPKVDPSNVEEVFAHWLKRFGESVEDGDPAAIAAFIEPDGHWKDILAFTWSYKTFTGRDEIEKALKATLDDVKPRSLRLSTDRAAPRLVRRSARSVIEAYFDFDTEIGAGTGFVRLVYDPASPGNPLAWILLTTLQQIHGFDERIGDQRPSGVDFSHSFASENWLDARIKEQRFDERDPEVLVVGAGQAGLSVAARLKAIGVDALLIERNERVGDNWRQRYHSLTLHNEIWANSLPYLPFPPTWPTFVPKDKLAGWLEFYADVMELNVWTGTELHDATYDERARTWSVAVRRADGSTRELTVPHLVLATGGVSGVPNMPAMKGLEKFRGEIIHSSDFRSGTDYAGRKAIVFGTGNSGHDVAQDLYSNGAESVSIVQRGSTCVVSLVPSGTLVYSLYSEGPSAEDIDLITAAIPYPVLKDTYQWLTKRTRVLDQELLDKLAAVGFETDYGEDNTGFHMKYLRTGGGYYINVGCSDLIADRKINLVQARDIATFDETGLVLADDQRIDADLAVMATGYRNLQEGVRGLLGDEIADRVGPIWGFDEDYTMRNMWKRTAQPGLWFMGGALMDCRLHSRFLALQIKAELEGIMPSRLPFDAAP</sequence>
<dbReference type="InterPro" id="IPR036188">
    <property type="entry name" value="FAD/NAD-bd_sf"/>
</dbReference>
<dbReference type="PRINTS" id="PR00368">
    <property type="entry name" value="FADPNR"/>
</dbReference>
<dbReference type="EMBL" id="PJNB01000001">
    <property type="protein sequence ID" value="PKW17474.1"/>
    <property type="molecule type" value="Genomic_DNA"/>
</dbReference>
<dbReference type="OrthoDB" id="9808049at2"/>
<dbReference type="GO" id="GO:0050660">
    <property type="term" value="F:flavin adenine dinucleotide binding"/>
    <property type="evidence" value="ECO:0007669"/>
    <property type="project" value="TreeGrafter"/>
</dbReference>
<reference evidence="2" key="1">
    <citation type="submission" date="2017-12" db="EMBL/GenBank/DDBJ databases">
        <title>Sequencing the genomes of 1000 Actinobacteria strains.</title>
        <authorList>
            <person name="Klenk H.-P."/>
        </authorList>
    </citation>
    <scope>NUCLEOTIDE SEQUENCE [LARGE SCALE GENOMIC DNA]</scope>
    <source>
        <strain evidence="2">DSM 44228</strain>
    </source>
</reference>
<dbReference type="STRING" id="994479.GCA_000194155_01005"/>
<proteinExistence type="predicted"/>
<dbReference type="InterPro" id="IPR032710">
    <property type="entry name" value="NTF2-like_dom_sf"/>
</dbReference>
<keyword evidence="1" id="KW-0560">Oxidoreductase</keyword>
<dbReference type="InterPro" id="IPR050982">
    <property type="entry name" value="Auxin_biosynth/cation_transpt"/>
</dbReference>
<evidence type="ECO:0000313" key="2">
    <source>
        <dbReference type="EMBL" id="PKW17474.1"/>
    </source>
</evidence>
<protein>
    <submittedName>
        <fullName evidence="2">Cation diffusion facilitator CzcD-associated flavoprotein CzcO</fullName>
    </submittedName>
</protein>
<organism evidence="2 3">
    <name type="scientific">Saccharopolyspora spinosa</name>
    <dbReference type="NCBI Taxonomy" id="60894"/>
    <lineage>
        <taxon>Bacteria</taxon>
        <taxon>Bacillati</taxon>
        <taxon>Actinomycetota</taxon>
        <taxon>Actinomycetes</taxon>
        <taxon>Pseudonocardiales</taxon>
        <taxon>Pseudonocardiaceae</taxon>
        <taxon>Saccharopolyspora</taxon>
    </lineage>
</organism>
<dbReference type="SUPFAM" id="SSF51905">
    <property type="entry name" value="FAD/NAD(P)-binding domain"/>
    <property type="match status" value="1"/>
</dbReference>
<dbReference type="PANTHER" id="PTHR43539:SF68">
    <property type="entry name" value="FLAVIN-BINDING MONOOXYGENASE-LIKE PROTEIN (AFU_ORTHOLOGUE AFUA_4G09220)"/>
    <property type="match status" value="1"/>
</dbReference>
<dbReference type="PANTHER" id="PTHR43539">
    <property type="entry name" value="FLAVIN-BINDING MONOOXYGENASE-LIKE PROTEIN (AFU_ORTHOLOGUE AFUA_4G09220)"/>
    <property type="match status" value="1"/>
</dbReference>
<dbReference type="Gene3D" id="3.50.50.60">
    <property type="entry name" value="FAD/NAD(P)-binding domain"/>
    <property type="match status" value="1"/>
</dbReference>
<dbReference type="RefSeq" id="WP_044572578.1">
    <property type="nucleotide sequence ID" value="NZ_CP061007.1"/>
</dbReference>